<dbReference type="PIRSF" id="PIRSF000495">
    <property type="entry name" value="Amidotransf_hisH"/>
    <property type="match status" value="1"/>
</dbReference>
<comment type="subcellular location">
    <subcellularLocation>
        <location evidence="10">Cytoplasm</location>
    </subcellularLocation>
</comment>
<evidence type="ECO:0000256" key="5">
    <source>
        <dbReference type="ARBA" id="ARBA00022962"/>
    </source>
</evidence>
<keyword evidence="7 10" id="KW-0456">Lyase</keyword>
<dbReference type="GO" id="GO:0005737">
    <property type="term" value="C:cytoplasm"/>
    <property type="evidence" value="ECO:0007669"/>
    <property type="project" value="UniProtKB-SubCell"/>
</dbReference>
<dbReference type="GO" id="GO:0004359">
    <property type="term" value="F:glutaminase activity"/>
    <property type="evidence" value="ECO:0007669"/>
    <property type="project" value="UniProtKB-EC"/>
</dbReference>
<keyword evidence="10" id="KW-0963">Cytoplasm</keyword>
<dbReference type="PANTHER" id="PTHR42701:SF1">
    <property type="entry name" value="IMIDAZOLE GLYCEROL PHOSPHATE SYNTHASE SUBUNIT HISH"/>
    <property type="match status" value="1"/>
</dbReference>
<dbReference type="Pfam" id="PF00117">
    <property type="entry name" value="GATase"/>
    <property type="match status" value="1"/>
</dbReference>
<sequence>MIGIINCGGANLQSVMYALDRINMKYKVSDTWNDFKNSRALILPGVGAAGTVMRNLKNLNLIENLKNDTRPILGICVGMQIFFDFSEEENKKCMEIIPGKIKKFSNKQLTIPHMGWNKVKFSDPYFEDCNGYFYFANSYYAGISEHTLGFSHYGIKFSSFINKKNFYGVQFHPEKSSNIGKKFLTKFFDMI</sequence>
<evidence type="ECO:0000256" key="4">
    <source>
        <dbReference type="ARBA" id="ARBA00022801"/>
    </source>
</evidence>
<keyword evidence="5 10" id="KW-0315">Glutamine amidotransferase</keyword>
<name>A0A520LMY2_9GAMM</name>
<evidence type="ECO:0000256" key="8">
    <source>
        <dbReference type="ARBA" id="ARBA00047838"/>
    </source>
</evidence>
<evidence type="ECO:0000313" key="13">
    <source>
        <dbReference type="EMBL" id="RZO06757.1"/>
    </source>
</evidence>
<dbReference type="NCBIfam" id="TIGR01855">
    <property type="entry name" value="IMP_synth_hisH"/>
    <property type="match status" value="1"/>
</dbReference>
<keyword evidence="6 10" id="KW-0368">Histidine biosynthesis</keyword>
<dbReference type="PANTHER" id="PTHR42701">
    <property type="entry name" value="IMIDAZOLE GLYCEROL PHOSPHATE SYNTHASE SUBUNIT HISH"/>
    <property type="match status" value="1"/>
</dbReference>
<comment type="catalytic activity">
    <reaction evidence="8 10">
        <text>5-[(5-phospho-1-deoxy-D-ribulos-1-ylimino)methylamino]-1-(5-phospho-beta-D-ribosyl)imidazole-4-carboxamide + L-glutamine = D-erythro-1-(imidazol-4-yl)glycerol 3-phosphate + 5-amino-1-(5-phospho-beta-D-ribosyl)imidazole-4-carboxamide + L-glutamate + H(+)</text>
        <dbReference type="Rhea" id="RHEA:24793"/>
        <dbReference type="ChEBI" id="CHEBI:15378"/>
        <dbReference type="ChEBI" id="CHEBI:29985"/>
        <dbReference type="ChEBI" id="CHEBI:58278"/>
        <dbReference type="ChEBI" id="CHEBI:58359"/>
        <dbReference type="ChEBI" id="CHEBI:58475"/>
        <dbReference type="ChEBI" id="CHEBI:58525"/>
        <dbReference type="EC" id="4.3.2.10"/>
    </reaction>
</comment>
<comment type="catalytic activity">
    <reaction evidence="9 10">
        <text>L-glutamine + H2O = L-glutamate + NH4(+)</text>
        <dbReference type="Rhea" id="RHEA:15889"/>
        <dbReference type="ChEBI" id="CHEBI:15377"/>
        <dbReference type="ChEBI" id="CHEBI:28938"/>
        <dbReference type="ChEBI" id="CHEBI:29985"/>
        <dbReference type="ChEBI" id="CHEBI:58359"/>
        <dbReference type="EC" id="3.5.1.2"/>
    </reaction>
</comment>
<dbReference type="InterPro" id="IPR029062">
    <property type="entry name" value="Class_I_gatase-like"/>
</dbReference>
<protein>
    <recommendedName>
        <fullName evidence="10">Imidazole glycerol phosphate synthase subunit HisH</fullName>
        <ecNumber evidence="10">4.3.2.10</ecNumber>
    </recommendedName>
    <alternativeName>
        <fullName evidence="10">IGP synthase glutaminase subunit</fullName>
        <ecNumber evidence="10">3.5.1.2</ecNumber>
    </alternativeName>
    <alternativeName>
        <fullName evidence="10">IGP synthase subunit HisH</fullName>
    </alternativeName>
    <alternativeName>
        <fullName evidence="10">ImGP synthase subunit HisH</fullName>
        <shortName evidence="10">IGPS subunit HisH</shortName>
    </alternativeName>
</protein>
<dbReference type="GO" id="GO:0000107">
    <property type="term" value="F:imidazoleglycerol-phosphate synthase activity"/>
    <property type="evidence" value="ECO:0007669"/>
    <property type="project" value="UniProtKB-UniRule"/>
</dbReference>
<keyword evidence="4 10" id="KW-0378">Hydrolase</keyword>
<dbReference type="SUPFAM" id="SSF52317">
    <property type="entry name" value="Class I glutamine amidotransferase-like"/>
    <property type="match status" value="1"/>
</dbReference>
<keyword evidence="3 10" id="KW-0028">Amino-acid biosynthesis</keyword>
<dbReference type="Gene3D" id="3.40.50.880">
    <property type="match status" value="1"/>
</dbReference>
<feature type="active site" evidence="10 11">
    <location>
        <position position="172"/>
    </location>
</feature>
<evidence type="ECO:0000256" key="9">
    <source>
        <dbReference type="ARBA" id="ARBA00049534"/>
    </source>
</evidence>
<dbReference type="GO" id="GO:0000105">
    <property type="term" value="P:L-histidine biosynthetic process"/>
    <property type="evidence" value="ECO:0007669"/>
    <property type="project" value="UniProtKB-UniRule"/>
</dbReference>
<accession>A0A520LMY2</accession>
<dbReference type="HAMAP" id="MF_00278">
    <property type="entry name" value="HisH"/>
    <property type="match status" value="1"/>
</dbReference>
<evidence type="ECO:0000256" key="3">
    <source>
        <dbReference type="ARBA" id="ARBA00022605"/>
    </source>
</evidence>
<feature type="active site" description="Nucleophile" evidence="10 11">
    <location>
        <position position="76"/>
    </location>
</feature>
<dbReference type="EMBL" id="SHBO01000021">
    <property type="protein sequence ID" value="RZO06757.1"/>
    <property type="molecule type" value="Genomic_DNA"/>
</dbReference>
<dbReference type="InterPro" id="IPR017926">
    <property type="entry name" value="GATASE"/>
</dbReference>
<evidence type="ECO:0000259" key="12">
    <source>
        <dbReference type="Pfam" id="PF00117"/>
    </source>
</evidence>
<evidence type="ECO:0000256" key="10">
    <source>
        <dbReference type="HAMAP-Rule" id="MF_00278"/>
    </source>
</evidence>
<comment type="caution">
    <text evidence="13">The sequence shown here is derived from an EMBL/GenBank/DDBJ whole genome shotgun (WGS) entry which is preliminary data.</text>
</comment>
<evidence type="ECO:0000256" key="2">
    <source>
        <dbReference type="ARBA" id="ARBA00011152"/>
    </source>
</evidence>
<dbReference type="AlphaFoldDB" id="A0A520LMY2"/>
<comment type="function">
    <text evidence="10">IGPS catalyzes the conversion of PRFAR and glutamine to IGP, AICAR and glutamate. The HisH subunit catalyzes the hydrolysis of glutamine to glutamate and ammonia as part of the synthesis of IGP and AICAR. The resulting ammonia molecule is channeled to the active site of HisF.</text>
</comment>
<proteinExistence type="inferred from homology"/>
<feature type="domain" description="Glutamine amidotransferase" evidence="12">
    <location>
        <begin position="4"/>
        <end position="188"/>
    </location>
</feature>
<gene>
    <name evidence="10 13" type="primary">hisH</name>
    <name evidence="13" type="ORF">EVB02_02305</name>
</gene>
<dbReference type="EC" id="4.3.2.10" evidence="10"/>
<comment type="subunit">
    <text evidence="2 10">Heterodimer of HisH and HisF.</text>
</comment>
<evidence type="ECO:0000313" key="14">
    <source>
        <dbReference type="Proteomes" id="UP000318148"/>
    </source>
</evidence>
<feature type="active site" evidence="10 11">
    <location>
        <position position="174"/>
    </location>
</feature>
<dbReference type="UniPathway" id="UPA00031">
    <property type="reaction ID" value="UER00010"/>
</dbReference>
<evidence type="ECO:0000256" key="11">
    <source>
        <dbReference type="PIRSR" id="PIRSR000495-1"/>
    </source>
</evidence>
<dbReference type="GO" id="GO:0016829">
    <property type="term" value="F:lyase activity"/>
    <property type="evidence" value="ECO:0007669"/>
    <property type="project" value="UniProtKB-KW"/>
</dbReference>
<evidence type="ECO:0000256" key="1">
    <source>
        <dbReference type="ARBA" id="ARBA00005091"/>
    </source>
</evidence>
<reference evidence="13 14" key="1">
    <citation type="submission" date="2019-02" db="EMBL/GenBank/DDBJ databases">
        <title>Prokaryotic population dynamics and viral predation in marine succession experiment using metagenomics: the confinement effect.</title>
        <authorList>
            <person name="Haro-Moreno J.M."/>
            <person name="Rodriguez-Valera F."/>
            <person name="Lopez-Perez M."/>
        </authorList>
    </citation>
    <scope>NUCLEOTIDE SEQUENCE [LARGE SCALE GENOMIC DNA]</scope>
    <source>
        <strain evidence="13">MED-G169</strain>
    </source>
</reference>
<organism evidence="13 14">
    <name type="scientific">SAR92 clade bacterium</name>
    <dbReference type="NCBI Taxonomy" id="2315479"/>
    <lineage>
        <taxon>Bacteria</taxon>
        <taxon>Pseudomonadati</taxon>
        <taxon>Pseudomonadota</taxon>
        <taxon>Gammaproteobacteria</taxon>
        <taxon>Cellvibrionales</taxon>
        <taxon>Porticoccaceae</taxon>
        <taxon>SAR92 clade</taxon>
    </lineage>
</organism>
<comment type="pathway">
    <text evidence="1 10">Amino-acid biosynthesis; L-histidine biosynthesis; L-histidine from 5-phospho-alpha-D-ribose 1-diphosphate: step 5/9.</text>
</comment>
<evidence type="ECO:0000256" key="7">
    <source>
        <dbReference type="ARBA" id="ARBA00023239"/>
    </source>
</evidence>
<dbReference type="Proteomes" id="UP000318148">
    <property type="component" value="Unassembled WGS sequence"/>
</dbReference>
<evidence type="ECO:0000256" key="6">
    <source>
        <dbReference type="ARBA" id="ARBA00023102"/>
    </source>
</evidence>
<dbReference type="PROSITE" id="PS51273">
    <property type="entry name" value="GATASE_TYPE_1"/>
    <property type="match status" value="1"/>
</dbReference>
<dbReference type="InterPro" id="IPR010139">
    <property type="entry name" value="Imidazole-glycPsynth_HisH"/>
</dbReference>
<dbReference type="EC" id="3.5.1.2" evidence="10"/>